<evidence type="ECO:0008006" key="3">
    <source>
        <dbReference type="Google" id="ProtNLM"/>
    </source>
</evidence>
<dbReference type="Proteomes" id="UP000321436">
    <property type="component" value="Unassembled WGS sequence"/>
</dbReference>
<gene>
    <name evidence="1" type="ORF">CCY01nite_33560</name>
</gene>
<evidence type="ECO:0000313" key="2">
    <source>
        <dbReference type="Proteomes" id="UP000321436"/>
    </source>
</evidence>
<accession>A0A512RN14</accession>
<dbReference type="Gene3D" id="1.25.40.10">
    <property type="entry name" value="Tetratricopeptide repeat domain"/>
    <property type="match status" value="2"/>
</dbReference>
<dbReference type="SUPFAM" id="SSF48452">
    <property type="entry name" value="TPR-like"/>
    <property type="match status" value="1"/>
</dbReference>
<dbReference type="AlphaFoldDB" id="A0A512RN14"/>
<dbReference type="EMBL" id="BKAU01000004">
    <property type="protein sequence ID" value="GEP97096.1"/>
    <property type="molecule type" value="Genomic_DNA"/>
</dbReference>
<name>A0A512RN14_9BACT</name>
<evidence type="ECO:0000313" key="1">
    <source>
        <dbReference type="EMBL" id="GEP97096.1"/>
    </source>
</evidence>
<protein>
    <recommendedName>
        <fullName evidence="3">Tetratricopeptide repeat protein</fullName>
    </recommendedName>
</protein>
<reference evidence="1 2" key="1">
    <citation type="submission" date="2019-07" db="EMBL/GenBank/DDBJ databases">
        <title>Whole genome shotgun sequence of Chitinophaga cymbidii NBRC 109752.</title>
        <authorList>
            <person name="Hosoyama A."/>
            <person name="Uohara A."/>
            <person name="Ohji S."/>
            <person name="Ichikawa N."/>
        </authorList>
    </citation>
    <scope>NUCLEOTIDE SEQUENCE [LARGE SCALE GENOMIC DNA]</scope>
    <source>
        <strain evidence="1 2">NBRC 109752</strain>
    </source>
</reference>
<sequence length="587" mass="65470">MKPHYLVFTPILLLIACNNNTKTSQKAPDISCYPTRVTDKDWYASGKKAPRLEGLEGINFSISTKNKEAQEYFNQGMMLLYGFNHAEAARSFYEAARLDTTCAMAYWGYAYVLGPNYNGGMEEDNFQRAYEAAAKAKSLDAPCTGKEKALIHALTSRYAMPAPSDRKPLDIAYAASMKKVYEQYPADPDIGALYAEALMDIHPWDLYEKKTKKPHPWTQELLAVLEHLIKLNPRHPGAHHFYIHALEASATPEKALPSARALDTLVPGAGHLVHMPSHIYINTGDYHAGALSNIRAVEVDSSYAAACHAQGAYPLAYYPHNYHFLAALATLEGNSAMAWKAAKKLQEHTAQDIMHLPEWGTLQHYYTIPYYVAVKFGMWDTILSIPAPPKDLVYPRAIRHYARGMALLGKNSISGAKAELDKLKTLAADTILQHITVWDINTTADLVQIALKVLSAKAAVKNNDPAAAIALLREAVAIEDDLNYNEPPDWFFSVRHYLGTVLLDAGKYREAESVYREDLQTWKKNGWALIGLYHSLVAQNKNSEAEKIKPAFDEAWRFADVEPHHPAFQTSVKPLSIVNAEPGTKSR</sequence>
<comment type="caution">
    <text evidence="1">The sequence shown here is derived from an EMBL/GenBank/DDBJ whole genome shotgun (WGS) entry which is preliminary data.</text>
</comment>
<dbReference type="InterPro" id="IPR011990">
    <property type="entry name" value="TPR-like_helical_dom_sf"/>
</dbReference>
<organism evidence="1 2">
    <name type="scientific">Chitinophaga cymbidii</name>
    <dbReference type="NCBI Taxonomy" id="1096750"/>
    <lineage>
        <taxon>Bacteria</taxon>
        <taxon>Pseudomonadati</taxon>
        <taxon>Bacteroidota</taxon>
        <taxon>Chitinophagia</taxon>
        <taxon>Chitinophagales</taxon>
        <taxon>Chitinophagaceae</taxon>
        <taxon>Chitinophaga</taxon>
    </lineage>
</organism>
<dbReference type="RefSeq" id="WP_186831112.1">
    <property type="nucleotide sequence ID" value="NZ_BKAU01000004.1"/>
</dbReference>
<proteinExistence type="predicted"/>
<dbReference type="PANTHER" id="PTHR45588:SF1">
    <property type="entry name" value="WW DOMAIN-CONTAINING PROTEIN"/>
    <property type="match status" value="1"/>
</dbReference>
<keyword evidence="2" id="KW-1185">Reference proteome</keyword>
<dbReference type="PROSITE" id="PS51257">
    <property type="entry name" value="PROKAR_LIPOPROTEIN"/>
    <property type="match status" value="1"/>
</dbReference>
<dbReference type="PANTHER" id="PTHR45588">
    <property type="entry name" value="TPR DOMAIN-CONTAINING PROTEIN"/>
    <property type="match status" value="1"/>
</dbReference>